<dbReference type="EMBL" id="JAPWGM010000003">
    <property type="protein sequence ID" value="MCZ4244185.1"/>
    <property type="molecule type" value="Genomic_DNA"/>
</dbReference>
<dbReference type="RefSeq" id="WP_269427259.1">
    <property type="nucleotide sequence ID" value="NZ_JAPWGM010000003.1"/>
</dbReference>
<comment type="caution">
    <text evidence="1">The sequence shown here is derived from an EMBL/GenBank/DDBJ whole genome shotgun (WGS) entry which is preliminary data.</text>
</comment>
<organism evidence="1 2">
    <name type="scientific">Pedobacter punctiformis</name>
    <dbReference type="NCBI Taxonomy" id="3004097"/>
    <lineage>
        <taxon>Bacteria</taxon>
        <taxon>Pseudomonadati</taxon>
        <taxon>Bacteroidota</taxon>
        <taxon>Sphingobacteriia</taxon>
        <taxon>Sphingobacteriales</taxon>
        <taxon>Sphingobacteriaceae</taxon>
        <taxon>Pedobacter</taxon>
    </lineage>
</organism>
<gene>
    <name evidence="1" type="ORF">O0955_09215</name>
</gene>
<evidence type="ECO:0008006" key="3">
    <source>
        <dbReference type="Google" id="ProtNLM"/>
    </source>
</evidence>
<sequence>MTNELTIKEVNPMIFYSGKQDEVQILLKAAETGELIVKSLTTEIMKVSDVSLDNDMAEISWHQDMNGLKISMPNQLPVLDNDVRILKVKFKD</sequence>
<proteinExistence type="predicted"/>
<accession>A0ABT4L8D4</accession>
<evidence type="ECO:0000313" key="2">
    <source>
        <dbReference type="Proteomes" id="UP001144347"/>
    </source>
</evidence>
<reference evidence="1" key="1">
    <citation type="submission" date="2022-12" db="EMBL/GenBank/DDBJ databases">
        <title>Genome sequence of HCMS5-2.</title>
        <authorList>
            <person name="Woo H."/>
        </authorList>
    </citation>
    <scope>NUCLEOTIDE SEQUENCE</scope>
    <source>
        <strain evidence="1">HCMS5-2</strain>
    </source>
</reference>
<protein>
    <recommendedName>
        <fullName evidence="3">Alpha-L-fucosidase C-terminal domain-containing protein</fullName>
    </recommendedName>
</protein>
<evidence type="ECO:0000313" key="1">
    <source>
        <dbReference type="EMBL" id="MCZ4244185.1"/>
    </source>
</evidence>
<dbReference type="Proteomes" id="UP001144347">
    <property type="component" value="Unassembled WGS sequence"/>
</dbReference>
<keyword evidence="2" id="KW-1185">Reference proteome</keyword>
<dbReference type="InterPro" id="IPR013780">
    <property type="entry name" value="Glyco_hydro_b"/>
</dbReference>
<dbReference type="Gene3D" id="2.60.40.1180">
    <property type="entry name" value="Golgi alpha-mannosidase II"/>
    <property type="match status" value="1"/>
</dbReference>
<name>A0ABT4L8D4_9SPHI</name>